<proteinExistence type="predicted"/>
<sequence>MAIVFFIPNNQAIKDIFGKFDRLLTDFISFFLFFYPVAKNKNLDLTTFSRS</sequence>
<gene>
    <name evidence="1" type="ordered locus">MGAS9429_Spy1777</name>
</gene>
<accession>Q1JJK9</accession>
<dbReference type="HOGENOM" id="CLU_3104459_0_0_9"/>
<organism evidence="1 2">
    <name type="scientific">Streptococcus pyogenes serotype M12 (strain MGAS9429)</name>
    <dbReference type="NCBI Taxonomy" id="370551"/>
    <lineage>
        <taxon>Bacteria</taxon>
        <taxon>Bacillati</taxon>
        <taxon>Bacillota</taxon>
        <taxon>Bacilli</taxon>
        <taxon>Lactobacillales</taxon>
        <taxon>Streptococcaceae</taxon>
        <taxon>Streptococcus</taxon>
    </lineage>
</organism>
<dbReference type="EMBL" id="CP000259">
    <property type="protein sequence ID" value="ABF32964.1"/>
    <property type="molecule type" value="Genomic_DNA"/>
</dbReference>
<reference evidence="1 2" key="1">
    <citation type="journal article" date="2006" name="Proc. Natl. Acad. Sci. U.S.A.">
        <title>Molecular genetic anatomy of inter- and intraserotype variation in the human bacterial pathogen group A Streptococcus.</title>
        <authorList>
            <person name="Beres S.B."/>
            <person name="Richter E.W."/>
            <person name="Nagiec M.J."/>
            <person name="Sumby P."/>
            <person name="Porcella S.F."/>
            <person name="DeLeo F.R."/>
            <person name="Musser J.M."/>
        </authorList>
    </citation>
    <scope>NUCLEOTIDE SEQUENCE [LARGE SCALE GENOMIC DNA]</scope>
    <source>
        <strain evidence="1 2">MGAS9429</strain>
    </source>
</reference>
<dbReference type="Proteomes" id="UP000002433">
    <property type="component" value="Chromosome"/>
</dbReference>
<protein>
    <submittedName>
        <fullName evidence="1">Uncharacterized protein</fullName>
    </submittedName>
</protein>
<evidence type="ECO:0000313" key="1">
    <source>
        <dbReference type="EMBL" id="ABF32964.1"/>
    </source>
</evidence>
<dbReference type="AlphaFoldDB" id="Q1JJK9"/>
<evidence type="ECO:0000313" key="2">
    <source>
        <dbReference type="Proteomes" id="UP000002433"/>
    </source>
</evidence>
<name>Q1JJK9_STRPC</name>
<dbReference type="KEGG" id="spk:MGAS9429_Spy1777"/>